<feature type="compositionally biased region" description="Basic and acidic residues" evidence="1">
    <location>
        <begin position="308"/>
        <end position="317"/>
    </location>
</feature>
<dbReference type="InterPro" id="IPR014002">
    <property type="entry name" value="Agenet_dom_plant"/>
</dbReference>
<evidence type="ECO:0000313" key="4">
    <source>
        <dbReference type="Proteomes" id="UP000326939"/>
    </source>
</evidence>
<feature type="compositionally biased region" description="Basic and acidic residues" evidence="1">
    <location>
        <begin position="411"/>
        <end position="421"/>
    </location>
</feature>
<protein>
    <recommendedName>
        <fullName evidence="2">Agenet domain-containing protein</fullName>
    </recommendedName>
</protein>
<sequence length="682" mass="73211">MDENDLPFKVGQLAEARSFAQGYRGAWFRCKIIDIARRDSGMLYALQYYDFPDEKLNWTKLYQYPKPRLKNTERQLMVRPCFPSVYRENKLSEIKTISEVVVVVNDVWKVGDFVDWWTDGCYWSGRLTKALGNEKYLIDLFPPPAGEGSSYEASSKDFRPSLSWSLDNGWIVPIPSVIDKHHPCARLIKPLNQGSSTNLAIQAADKGRKDPEATVRASNELNASFSSQDATIRFKLMRKGPFSSHIATSRSELMGKGPLNPAASNETRTPGRNTGLDETNGGATKSSCSDSQSSPGVRGALAEVAEAASDKGRKDPEATASSKLNASFSSQDATIRFKLMGKGLFSSHIATSRSELMGKGPLNPAASNETRTPGRNTGLDETNGGATKSSFSDSQSSPHVRGALAEVAKAAADKGRKDPEATVRASSRPNASFSSHIATSRSKLVGKGLFSSHIAPSRSELMGKGPLNPATSNETRTPGRNTSLDETNGGATKSSCSDSQSSPHVRGALAEVAEAAADKGRKDPEATVRASSKLNASISSHIANSRSELMGKGPLNPAASNETRTPGRNTGLDETNGGATKSSCSDSQSSPHVRGASAEVAEDTGGKDSDNNDPPLKKMKTDGGIYLDSTCSDTIESAILDLEVLVNRIKWMKDALKFGLPLSNTATPSWKFLEHRGPSRPK</sequence>
<dbReference type="Proteomes" id="UP000326939">
    <property type="component" value="Chromosome 8"/>
</dbReference>
<dbReference type="InterPro" id="IPR008395">
    <property type="entry name" value="Agenet-like_dom"/>
</dbReference>
<feature type="region of interest" description="Disordered" evidence="1">
    <location>
        <begin position="456"/>
        <end position="506"/>
    </location>
</feature>
<feature type="region of interest" description="Disordered" evidence="1">
    <location>
        <begin position="248"/>
        <end position="299"/>
    </location>
</feature>
<dbReference type="PANTHER" id="PTHR36805:SF7">
    <property type="entry name" value="AGENET DOMAIN-CONTAINING PROTEIN"/>
    <property type="match status" value="1"/>
</dbReference>
<feature type="compositionally biased region" description="Polar residues" evidence="1">
    <location>
        <begin position="281"/>
        <end position="295"/>
    </location>
</feature>
<feature type="compositionally biased region" description="Basic and acidic residues" evidence="1">
    <location>
        <begin position="516"/>
        <end position="526"/>
    </location>
</feature>
<dbReference type="SMART" id="SM00743">
    <property type="entry name" value="Agenet"/>
    <property type="match status" value="1"/>
</dbReference>
<feature type="region of interest" description="Disordered" evidence="1">
    <location>
        <begin position="544"/>
        <end position="623"/>
    </location>
</feature>
<dbReference type="PANTHER" id="PTHR36805">
    <property type="entry name" value="AGENET DOMAIN-CONTAINING PROTEIN"/>
    <property type="match status" value="1"/>
</dbReference>
<evidence type="ECO:0000259" key="2">
    <source>
        <dbReference type="SMART" id="SM00743"/>
    </source>
</evidence>
<dbReference type="Pfam" id="PF05641">
    <property type="entry name" value="Agenet"/>
    <property type="match status" value="1"/>
</dbReference>
<feature type="compositionally biased region" description="Polar residues" evidence="1">
    <location>
        <begin position="577"/>
        <end position="591"/>
    </location>
</feature>
<feature type="compositionally biased region" description="Polar residues" evidence="1">
    <location>
        <begin position="424"/>
        <end position="435"/>
    </location>
</feature>
<dbReference type="AlphaFoldDB" id="A0A5N5LQR6"/>
<feature type="compositionally biased region" description="Polar residues" evidence="1">
    <location>
        <begin position="469"/>
        <end position="503"/>
    </location>
</feature>
<feature type="compositionally biased region" description="Basic and acidic residues" evidence="1">
    <location>
        <begin position="604"/>
        <end position="621"/>
    </location>
</feature>
<dbReference type="EMBL" id="VDCV01000008">
    <property type="protein sequence ID" value="KAB5545083.1"/>
    <property type="molecule type" value="Genomic_DNA"/>
</dbReference>
<feature type="compositionally biased region" description="Polar residues" evidence="1">
    <location>
        <begin position="558"/>
        <end position="568"/>
    </location>
</feature>
<feature type="compositionally biased region" description="Polar residues" evidence="1">
    <location>
        <begin position="262"/>
        <end position="272"/>
    </location>
</feature>
<proteinExistence type="predicted"/>
<evidence type="ECO:0000256" key="1">
    <source>
        <dbReference type="SAM" id="MobiDB-lite"/>
    </source>
</evidence>
<evidence type="ECO:0000313" key="3">
    <source>
        <dbReference type="EMBL" id="KAB5545083.1"/>
    </source>
</evidence>
<feature type="compositionally biased region" description="Polar residues" evidence="1">
    <location>
        <begin position="384"/>
        <end position="398"/>
    </location>
</feature>
<comment type="caution">
    <text evidence="3">The sequence shown here is derived from an EMBL/GenBank/DDBJ whole genome shotgun (WGS) entry which is preliminary data.</text>
</comment>
<keyword evidence="4" id="KW-1185">Reference proteome</keyword>
<feature type="region of interest" description="Disordered" evidence="1">
    <location>
        <begin position="304"/>
        <end position="323"/>
    </location>
</feature>
<organism evidence="3 4">
    <name type="scientific">Salix brachista</name>
    <dbReference type="NCBI Taxonomy" id="2182728"/>
    <lineage>
        <taxon>Eukaryota</taxon>
        <taxon>Viridiplantae</taxon>
        <taxon>Streptophyta</taxon>
        <taxon>Embryophyta</taxon>
        <taxon>Tracheophyta</taxon>
        <taxon>Spermatophyta</taxon>
        <taxon>Magnoliopsida</taxon>
        <taxon>eudicotyledons</taxon>
        <taxon>Gunneridae</taxon>
        <taxon>Pentapetalae</taxon>
        <taxon>rosids</taxon>
        <taxon>fabids</taxon>
        <taxon>Malpighiales</taxon>
        <taxon>Salicaceae</taxon>
        <taxon>Saliceae</taxon>
        <taxon>Salix</taxon>
    </lineage>
</organism>
<name>A0A5N5LQR6_9ROSI</name>
<gene>
    <name evidence="3" type="ORF">DKX38_013195</name>
</gene>
<feature type="compositionally biased region" description="Polar residues" evidence="1">
    <location>
        <begin position="365"/>
        <end position="375"/>
    </location>
</feature>
<feature type="region of interest" description="Disordered" evidence="1">
    <location>
        <begin position="514"/>
        <end position="533"/>
    </location>
</feature>
<feature type="domain" description="Agenet" evidence="2">
    <location>
        <begin position="106"/>
        <end position="166"/>
    </location>
</feature>
<accession>A0A5N5LQR6</accession>
<reference evidence="4" key="1">
    <citation type="journal article" date="2019" name="Gigascience">
        <title>De novo genome assembly of the endangered Acer yangbiense, a plant species with extremely small populations endemic to Yunnan Province, China.</title>
        <authorList>
            <person name="Yang J."/>
            <person name="Wariss H.M."/>
            <person name="Tao L."/>
            <person name="Zhang R."/>
            <person name="Yun Q."/>
            <person name="Hollingsworth P."/>
            <person name="Dao Z."/>
            <person name="Luo G."/>
            <person name="Guo H."/>
            <person name="Ma Y."/>
            <person name="Sun W."/>
        </authorList>
    </citation>
    <scope>NUCLEOTIDE SEQUENCE [LARGE SCALE GENOMIC DNA]</scope>
    <source>
        <strain evidence="4">cv. br00</strain>
    </source>
</reference>
<feature type="region of interest" description="Disordered" evidence="1">
    <location>
        <begin position="355"/>
        <end position="435"/>
    </location>
</feature>